<accession>A0A369JCS6</accession>
<dbReference type="OrthoDB" id="5208036at2759"/>
<dbReference type="InParanoid" id="A0A369JCS6"/>
<feature type="chain" id="PRO_5016562871" evidence="2">
    <location>
        <begin position="18"/>
        <end position="179"/>
    </location>
</feature>
<dbReference type="EMBL" id="LUEZ02000110">
    <property type="protein sequence ID" value="RDB17523.1"/>
    <property type="molecule type" value="Genomic_DNA"/>
</dbReference>
<evidence type="ECO:0000313" key="3">
    <source>
        <dbReference type="EMBL" id="RDB17523.1"/>
    </source>
</evidence>
<name>A0A369JCS6_HYPMA</name>
<feature type="signal peptide" evidence="2">
    <location>
        <begin position="1"/>
        <end position="17"/>
    </location>
</feature>
<gene>
    <name evidence="3" type="ORF">Hypma_001264</name>
</gene>
<dbReference type="Proteomes" id="UP000076154">
    <property type="component" value="Unassembled WGS sequence"/>
</dbReference>
<keyword evidence="4" id="KW-1185">Reference proteome</keyword>
<evidence type="ECO:0000313" key="4">
    <source>
        <dbReference type="Proteomes" id="UP000076154"/>
    </source>
</evidence>
<evidence type="ECO:0000256" key="1">
    <source>
        <dbReference type="SAM" id="MobiDB-lite"/>
    </source>
</evidence>
<feature type="region of interest" description="Disordered" evidence="1">
    <location>
        <begin position="160"/>
        <end position="179"/>
    </location>
</feature>
<sequence length="179" mass="19139">MRFALLAVSALVASSGASPALLPDILHAIFSPPKLPAFYIPQLYPLLFPTANYVGVLLSPLLRGLVGDRLLEEIDTTADFFCVAAGNDPSGKGGICQQILARLYKLGISLTPASQAALFKELAFTLCVAPNTQPPLGTCQAILELADCIANRILQTKDLECTPEQEPEEGDDDDEKVKL</sequence>
<evidence type="ECO:0000256" key="2">
    <source>
        <dbReference type="SAM" id="SignalP"/>
    </source>
</evidence>
<protein>
    <submittedName>
        <fullName evidence="3">Uncharacterized protein</fullName>
    </submittedName>
</protein>
<dbReference type="AlphaFoldDB" id="A0A369JCS6"/>
<keyword evidence="2" id="KW-0732">Signal</keyword>
<comment type="caution">
    <text evidence="3">The sequence shown here is derived from an EMBL/GenBank/DDBJ whole genome shotgun (WGS) entry which is preliminary data.</text>
</comment>
<organism evidence="3 4">
    <name type="scientific">Hypsizygus marmoreus</name>
    <name type="common">White beech mushroom</name>
    <name type="synonym">Agaricus marmoreus</name>
    <dbReference type="NCBI Taxonomy" id="39966"/>
    <lineage>
        <taxon>Eukaryota</taxon>
        <taxon>Fungi</taxon>
        <taxon>Dikarya</taxon>
        <taxon>Basidiomycota</taxon>
        <taxon>Agaricomycotina</taxon>
        <taxon>Agaricomycetes</taxon>
        <taxon>Agaricomycetidae</taxon>
        <taxon>Agaricales</taxon>
        <taxon>Tricholomatineae</taxon>
        <taxon>Lyophyllaceae</taxon>
        <taxon>Hypsizygus</taxon>
    </lineage>
</organism>
<reference evidence="3" key="1">
    <citation type="submission" date="2018-04" db="EMBL/GenBank/DDBJ databases">
        <title>Whole genome sequencing of Hypsizygus marmoreus.</title>
        <authorList>
            <person name="Choi I.-G."/>
            <person name="Min B."/>
            <person name="Kim J.-G."/>
            <person name="Kim S."/>
            <person name="Oh Y.-L."/>
            <person name="Kong W.-S."/>
            <person name="Park H."/>
            <person name="Jeong J."/>
            <person name="Song E.-S."/>
        </authorList>
    </citation>
    <scope>NUCLEOTIDE SEQUENCE [LARGE SCALE GENOMIC DNA]</scope>
    <source>
        <strain evidence="3">51987-8</strain>
    </source>
</reference>
<proteinExistence type="predicted"/>
<feature type="compositionally biased region" description="Acidic residues" evidence="1">
    <location>
        <begin position="161"/>
        <end position="179"/>
    </location>
</feature>